<proteinExistence type="predicted"/>
<feature type="signal peptide" evidence="2">
    <location>
        <begin position="1"/>
        <end position="21"/>
    </location>
</feature>
<accession>A0A9D1P4E1</accession>
<protein>
    <submittedName>
        <fullName evidence="3">ABC transporter substrate-binding protein</fullName>
    </submittedName>
</protein>
<dbReference type="PANTHER" id="PTHR35271:SF1">
    <property type="entry name" value="ABC TRANSPORTER, SUBSTRATE-BINDING LIPOPROTEIN"/>
    <property type="match status" value="1"/>
</dbReference>
<evidence type="ECO:0000256" key="1">
    <source>
        <dbReference type="SAM" id="MobiDB-lite"/>
    </source>
</evidence>
<name>A0A9D1P4E1_9FIRM</name>
<dbReference type="EMBL" id="DVOO01000024">
    <property type="protein sequence ID" value="HIV25746.1"/>
    <property type="molecule type" value="Genomic_DNA"/>
</dbReference>
<feature type="region of interest" description="Disordered" evidence="1">
    <location>
        <begin position="27"/>
        <end position="56"/>
    </location>
</feature>
<dbReference type="PROSITE" id="PS51257">
    <property type="entry name" value="PROKAR_LIPOPROTEIN"/>
    <property type="match status" value="1"/>
</dbReference>
<dbReference type="SUPFAM" id="SSF53822">
    <property type="entry name" value="Periplasmic binding protein-like I"/>
    <property type="match status" value="1"/>
</dbReference>
<sequence>MKWRKLGAVCMAALMAAGLLAGCGSTEGGSSQSSQTSESGSTAGSSSADTSGSSAGNTASDTVYQIGVLQLVQHDALDLANQGFFKALDDLGIQYEADQQNASGEQSNCQTIAAGFVNDGVDMIFAIGTQAAQSAAGATSDIPIVLTAVTDPESSGLVESNDAPGGNVTGTSDMNPVTEQIALVKQLAPEAQTVGILYNSAESNSEIQAAMAEEACAAEGLSSERLTISSTNEIQSVVSAAAGKVDVIYAPTDNMIASTMATVAMVANENGIPTIVGEPGMVQNGGLATYGIDYEMLGYQAGEMAAKILTGESSPANMPIEYQDASRCVFQVNVDTAEALGIDVSGLDAEQVHTAGNADTAE</sequence>
<dbReference type="CDD" id="cd06325">
    <property type="entry name" value="PBP1_ABC_unchar_transporter"/>
    <property type="match status" value="1"/>
</dbReference>
<dbReference type="Proteomes" id="UP000824169">
    <property type="component" value="Unassembled WGS sequence"/>
</dbReference>
<dbReference type="PANTHER" id="PTHR35271">
    <property type="entry name" value="ABC TRANSPORTER, SUBSTRATE-BINDING LIPOPROTEIN-RELATED"/>
    <property type="match status" value="1"/>
</dbReference>
<dbReference type="InterPro" id="IPR007487">
    <property type="entry name" value="ABC_transpt-TYRBP-like"/>
</dbReference>
<feature type="chain" id="PRO_5039478722" evidence="2">
    <location>
        <begin position="22"/>
        <end position="362"/>
    </location>
</feature>
<dbReference type="AlphaFoldDB" id="A0A9D1P4E1"/>
<reference evidence="3" key="2">
    <citation type="journal article" date="2021" name="PeerJ">
        <title>Extensive microbial diversity within the chicken gut microbiome revealed by metagenomics and culture.</title>
        <authorList>
            <person name="Gilroy R."/>
            <person name="Ravi A."/>
            <person name="Getino M."/>
            <person name="Pursley I."/>
            <person name="Horton D.L."/>
            <person name="Alikhan N.F."/>
            <person name="Baker D."/>
            <person name="Gharbi K."/>
            <person name="Hall N."/>
            <person name="Watson M."/>
            <person name="Adriaenssens E.M."/>
            <person name="Foster-Nyarko E."/>
            <person name="Jarju S."/>
            <person name="Secka A."/>
            <person name="Antonio M."/>
            <person name="Oren A."/>
            <person name="Chaudhuri R.R."/>
            <person name="La Ragione R."/>
            <person name="Hildebrand F."/>
            <person name="Pallen M.J."/>
        </authorList>
    </citation>
    <scope>NUCLEOTIDE SEQUENCE</scope>
    <source>
        <strain evidence="3">CHK188-20938</strain>
    </source>
</reference>
<evidence type="ECO:0000313" key="4">
    <source>
        <dbReference type="Proteomes" id="UP000824169"/>
    </source>
</evidence>
<comment type="caution">
    <text evidence="3">The sequence shown here is derived from an EMBL/GenBank/DDBJ whole genome shotgun (WGS) entry which is preliminary data.</text>
</comment>
<evidence type="ECO:0000313" key="3">
    <source>
        <dbReference type="EMBL" id="HIV25746.1"/>
    </source>
</evidence>
<keyword evidence="2" id="KW-0732">Signal</keyword>
<reference evidence="3" key="1">
    <citation type="submission" date="2020-10" db="EMBL/GenBank/DDBJ databases">
        <authorList>
            <person name="Gilroy R."/>
        </authorList>
    </citation>
    <scope>NUCLEOTIDE SEQUENCE</scope>
    <source>
        <strain evidence="3">CHK188-20938</strain>
    </source>
</reference>
<dbReference type="InterPro" id="IPR028082">
    <property type="entry name" value="Peripla_BP_I"/>
</dbReference>
<organism evidence="3 4">
    <name type="scientific">Candidatus Scatomonas pullistercoris</name>
    <dbReference type="NCBI Taxonomy" id="2840920"/>
    <lineage>
        <taxon>Bacteria</taxon>
        <taxon>Bacillati</taxon>
        <taxon>Bacillota</taxon>
        <taxon>Clostridia</taxon>
        <taxon>Lachnospirales</taxon>
        <taxon>Lachnospiraceae</taxon>
        <taxon>Lachnospiraceae incertae sedis</taxon>
        <taxon>Candidatus Scatomonas</taxon>
    </lineage>
</organism>
<dbReference type="Gene3D" id="3.40.50.2300">
    <property type="match status" value="2"/>
</dbReference>
<evidence type="ECO:0000256" key="2">
    <source>
        <dbReference type="SAM" id="SignalP"/>
    </source>
</evidence>
<dbReference type="Pfam" id="PF04392">
    <property type="entry name" value="ABC_sub_bind"/>
    <property type="match status" value="1"/>
</dbReference>
<gene>
    <name evidence="3" type="ORF">IAB71_08240</name>
</gene>